<evidence type="ECO:0000256" key="1">
    <source>
        <dbReference type="SAM" id="Coils"/>
    </source>
</evidence>
<dbReference type="EMBL" id="JAKNFS010000038">
    <property type="protein sequence ID" value="MCG4767271.1"/>
    <property type="molecule type" value="Genomic_DNA"/>
</dbReference>
<protein>
    <submittedName>
        <fullName evidence="3">Relaxase/mobilization nuclease domain-containing protein</fullName>
    </submittedName>
</protein>
<dbReference type="RefSeq" id="WP_117812944.1">
    <property type="nucleotide sequence ID" value="NZ_JAAINX010000022.1"/>
</dbReference>
<feature type="coiled-coil region" evidence="1">
    <location>
        <begin position="420"/>
        <end position="457"/>
    </location>
</feature>
<keyword evidence="1" id="KW-0175">Coiled coil</keyword>
<dbReference type="AlphaFoldDB" id="A0AAE3JU80"/>
<evidence type="ECO:0000259" key="2">
    <source>
        <dbReference type="Pfam" id="PF03432"/>
    </source>
</evidence>
<feature type="domain" description="MobA/VirD2-like nuclease" evidence="2">
    <location>
        <begin position="27"/>
        <end position="156"/>
    </location>
</feature>
<dbReference type="GeneID" id="79854533"/>
<comment type="caution">
    <text evidence="3">The sequence shown here is derived from an EMBL/GenBank/DDBJ whole genome shotgun (WGS) entry which is preliminary data.</text>
</comment>
<feature type="coiled-coil region" evidence="1">
    <location>
        <begin position="322"/>
        <end position="374"/>
    </location>
</feature>
<sequence length="460" mass="53390">MAITKLSHVKERKSGNPNAGLYNCIDYILNPDKTEERYIGGNAGSTTQEVYNRMMATKQEFRKLDGRQCYHFIISFAPGETDAITCFNIAQDFCEKYLAGKYEYVFSVHTDHAHMHAHIVFNSVSLVDGVKYHYSDGQWKSNIQPITDQLCEKYGLKKLTYVPGKRKGVDYGTWREKKDPSGSQRLREAIDMAIAQSDSYDDFLSIMRKSYQVKIGFSQKWNSEYLSFKDFKTPAGRYRRNYVLGKSYTVASIQKRISLNKMEIPESLKRLPPHIRGFESSIGSGFRSANGLYLTQHQKRYMIPYWRLKNSERTVTSGTGNIREYSKEADRNLRDLQTVQDNKIRTVQDLSSRLDELNQMTDSIRRELRAIQSSREDSETENVISEYLSIQSAFANAAVPIEMEGKFENRLDEIEENYPIEELIHQKESNSKKEKQLQKEIKNLQQASRRLSKLKKIQKR</sequence>
<evidence type="ECO:0000313" key="3">
    <source>
        <dbReference type="EMBL" id="MCG4767271.1"/>
    </source>
</evidence>
<reference evidence="3" key="1">
    <citation type="submission" date="2022-01" db="EMBL/GenBank/DDBJ databases">
        <title>Collection of gut derived symbiotic bacterial strains cultured from healthy donors.</title>
        <authorList>
            <person name="Lin H."/>
            <person name="Kohout C."/>
            <person name="Waligurski E."/>
            <person name="Pamer E.G."/>
        </authorList>
    </citation>
    <scope>NUCLEOTIDE SEQUENCE</scope>
    <source>
        <strain evidence="3">DFI.5.49</strain>
    </source>
</reference>
<accession>A0AAE3JU80</accession>
<dbReference type="Pfam" id="PF03432">
    <property type="entry name" value="Relaxase"/>
    <property type="match status" value="1"/>
</dbReference>
<name>A0AAE3JU80_9FIRM</name>
<dbReference type="InterPro" id="IPR005094">
    <property type="entry name" value="Endonuclease_MobA/VirD2"/>
</dbReference>
<dbReference type="Proteomes" id="UP001199915">
    <property type="component" value="Unassembled WGS sequence"/>
</dbReference>
<organism evidence="3 4">
    <name type="scientific">Fusicatenibacter saccharivorans</name>
    <dbReference type="NCBI Taxonomy" id="1150298"/>
    <lineage>
        <taxon>Bacteria</taxon>
        <taxon>Bacillati</taxon>
        <taxon>Bacillota</taxon>
        <taxon>Clostridia</taxon>
        <taxon>Lachnospirales</taxon>
        <taxon>Lachnospiraceae</taxon>
        <taxon>Fusicatenibacter</taxon>
    </lineage>
</organism>
<gene>
    <name evidence="3" type="ORF">L0N21_17465</name>
</gene>
<proteinExistence type="predicted"/>
<evidence type="ECO:0000313" key="4">
    <source>
        <dbReference type="Proteomes" id="UP001199915"/>
    </source>
</evidence>